<reference evidence="12" key="1">
    <citation type="submission" date="2020-10" db="EMBL/GenBank/DDBJ databases">
        <authorList>
            <person name="Castelo-Branco R."/>
            <person name="Eusebio N."/>
            <person name="Adriana R."/>
            <person name="Vieira A."/>
            <person name="Brugerolle De Fraissinette N."/>
            <person name="Rezende De Castro R."/>
            <person name="Schneider M.P."/>
            <person name="Vasconcelos V."/>
            <person name="Leao P.N."/>
        </authorList>
    </citation>
    <scope>NUCLEOTIDE SEQUENCE</scope>
    <source>
        <strain evidence="12">LEGE 07310</strain>
    </source>
</reference>
<keyword evidence="5 7" id="KW-1133">Transmembrane helix</keyword>
<dbReference type="RefSeq" id="WP_193911610.1">
    <property type="nucleotide sequence ID" value="NZ_JADEXG010000080.1"/>
</dbReference>
<dbReference type="Pfam" id="PF00924">
    <property type="entry name" value="MS_channel_2nd"/>
    <property type="match status" value="1"/>
</dbReference>
<dbReference type="EMBL" id="JADEXG010000080">
    <property type="protein sequence ID" value="MBE9080046.1"/>
    <property type="molecule type" value="Genomic_DNA"/>
</dbReference>
<dbReference type="GO" id="GO:0008381">
    <property type="term" value="F:mechanosensitive monoatomic ion channel activity"/>
    <property type="evidence" value="ECO:0007669"/>
    <property type="project" value="InterPro"/>
</dbReference>
<feature type="transmembrane region" description="Helical" evidence="7">
    <location>
        <begin position="246"/>
        <end position="270"/>
    </location>
</feature>
<dbReference type="PROSITE" id="PS51257">
    <property type="entry name" value="PROKAR_LIPOPROTEIN"/>
    <property type="match status" value="1"/>
</dbReference>
<sequence length="564" mass="62589">MKAVRKILIWAIAVGLSCLLIGSPSWAQETPGAEYSILSRFDQLGLSSLKEVFQPETDPIETLTVWLDGVPLFEVAAAGEFSAATRVNEIEKRLRQAARQGLQTNLPPVTWQIDPDSNLPVLSIGDRFLMTVTEQDARAGGVLSTKIRAAELEQAIEAALRRYRLERQPRFLRQQLPWAGGILLAMIMISGLLRFMRGRLVLPAASGGQPESWQGRAARDFLSPIAALRERVTVKQRRYLRDFKRWGFRLAQVAVWGGGSLVLLGLSPYTRPWQPFLLNVLRLPLIIILVIVLCYGVIRLGEVLINRLFLAVQEEALPDSVRSQRLTLRFSTFSQVSKNILATFVIIVGVLAVFARLGVDLTPLLAGAGIIGLALSLASQNVLKDIINGFFILMEDHYGVGDVIIVGDVAGFVETMNLRITQLRNEEGRLITVPNGQIGVVQNLSKDWSRVDLLIPVSLESDIDKALAIIADVAEEMRQEPDWQSLILEPPLVLGVDNLDHAGATVRLWIVTAPLKQWDVAREYRRRLKNRFDQMGIVIGVPQQTVHVHPDRTAPAVATAHQPD</sequence>
<keyword evidence="8" id="KW-0732">Signal</keyword>
<dbReference type="PANTHER" id="PTHR30460:SF0">
    <property type="entry name" value="MODERATE CONDUCTANCE MECHANOSENSITIVE CHANNEL YBIO"/>
    <property type="match status" value="1"/>
</dbReference>
<dbReference type="InterPro" id="IPR049142">
    <property type="entry name" value="MS_channel_1st"/>
</dbReference>
<dbReference type="InterPro" id="IPR011014">
    <property type="entry name" value="MscS_channel_TM-2"/>
</dbReference>
<evidence type="ECO:0000256" key="6">
    <source>
        <dbReference type="ARBA" id="ARBA00023136"/>
    </source>
</evidence>
<dbReference type="SUPFAM" id="SSF82861">
    <property type="entry name" value="Mechanosensitive channel protein MscS (YggB), transmembrane region"/>
    <property type="match status" value="1"/>
</dbReference>
<feature type="domain" description="Mechanosensitive ion channel MscS C-terminal" evidence="10">
    <location>
        <begin position="454"/>
        <end position="539"/>
    </location>
</feature>
<proteinExistence type="inferred from homology"/>
<feature type="domain" description="Mechanosensitive ion channel MscS" evidence="9">
    <location>
        <begin position="381"/>
        <end position="446"/>
    </location>
</feature>
<keyword evidence="6 7" id="KW-0472">Membrane</keyword>
<keyword evidence="4 7" id="KW-0812">Transmembrane</keyword>
<dbReference type="SUPFAM" id="SSF82689">
    <property type="entry name" value="Mechanosensitive channel protein MscS (YggB), C-terminal domain"/>
    <property type="match status" value="1"/>
</dbReference>
<dbReference type="InterPro" id="IPR006685">
    <property type="entry name" value="MscS_channel_2nd"/>
</dbReference>
<dbReference type="Pfam" id="PF21088">
    <property type="entry name" value="MS_channel_1st"/>
    <property type="match status" value="1"/>
</dbReference>
<evidence type="ECO:0000256" key="4">
    <source>
        <dbReference type="ARBA" id="ARBA00022692"/>
    </source>
</evidence>
<evidence type="ECO:0000256" key="7">
    <source>
        <dbReference type="SAM" id="Phobius"/>
    </source>
</evidence>
<comment type="subcellular location">
    <subcellularLocation>
        <location evidence="1">Cell membrane</location>
        <topology evidence="1">Multi-pass membrane protein</topology>
    </subcellularLocation>
</comment>
<accession>A0A8J7DNG9</accession>
<dbReference type="InterPro" id="IPR011066">
    <property type="entry name" value="MscS_channel_C_sf"/>
</dbReference>
<evidence type="ECO:0000259" key="9">
    <source>
        <dbReference type="Pfam" id="PF00924"/>
    </source>
</evidence>
<dbReference type="Pfam" id="PF21082">
    <property type="entry name" value="MS_channel_3rd"/>
    <property type="match status" value="1"/>
</dbReference>
<feature type="signal peptide" evidence="8">
    <location>
        <begin position="1"/>
        <end position="27"/>
    </location>
</feature>
<evidence type="ECO:0000256" key="5">
    <source>
        <dbReference type="ARBA" id="ARBA00022989"/>
    </source>
</evidence>
<evidence type="ECO:0000256" key="2">
    <source>
        <dbReference type="ARBA" id="ARBA00008017"/>
    </source>
</evidence>
<dbReference type="InterPro" id="IPR045276">
    <property type="entry name" value="YbiO_bact"/>
</dbReference>
<comment type="caution">
    <text evidence="12">The sequence shown here is derived from an EMBL/GenBank/DDBJ whole genome shotgun (WGS) entry which is preliminary data.</text>
</comment>
<protein>
    <submittedName>
        <fullName evidence="12">Mechanosensitive ion channel family protein</fullName>
    </submittedName>
</protein>
<feature type="transmembrane region" description="Helical" evidence="7">
    <location>
        <begin position="364"/>
        <end position="383"/>
    </location>
</feature>
<gene>
    <name evidence="12" type="ORF">IQ241_22600</name>
</gene>
<dbReference type="InterPro" id="IPR010920">
    <property type="entry name" value="LSM_dom_sf"/>
</dbReference>
<dbReference type="Gene3D" id="1.10.287.1260">
    <property type="match status" value="1"/>
</dbReference>
<evidence type="ECO:0000256" key="8">
    <source>
        <dbReference type="SAM" id="SignalP"/>
    </source>
</evidence>
<dbReference type="AlphaFoldDB" id="A0A8J7DNG9"/>
<dbReference type="SUPFAM" id="SSF50182">
    <property type="entry name" value="Sm-like ribonucleoproteins"/>
    <property type="match status" value="1"/>
</dbReference>
<feature type="domain" description="Mechanosensitive ion channel transmembrane helices 2/3" evidence="11">
    <location>
        <begin position="339"/>
        <end position="380"/>
    </location>
</feature>
<evidence type="ECO:0000256" key="1">
    <source>
        <dbReference type="ARBA" id="ARBA00004651"/>
    </source>
</evidence>
<dbReference type="PANTHER" id="PTHR30460">
    <property type="entry name" value="MODERATE CONDUCTANCE MECHANOSENSITIVE CHANNEL YBIO"/>
    <property type="match status" value="1"/>
</dbReference>
<keyword evidence="13" id="KW-1185">Reference proteome</keyword>
<name>A0A8J7DNG9_9CYAN</name>
<evidence type="ECO:0000313" key="13">
    <source>
        <dbReference type="Proteomes" id="UP000636505"/>
    </source>
</evidence>
<dbReference type="Gene3D" id="3.30.70.100">
    <property type="match status" value="1"/>
</dbReference>
<dbReference type="Gene3D" id="2.30.30.60">
    <property type="match status" value="1"/>
</dbReference>
<feature type="transmembrane region" description="Helical" evidence="7">
    <location>
        <begin position="339"/>
        <end position="358"/>
    </location>
</feature>
<evidence type="ECO:0000259" key="10">
    <source>
        <dbReference type="Pfam" id="PF21082"/>
    </source>
</evidence>
<dbReference type="InterPro" id="IPR023408">
    <property type="entry name" value="MscS_beta-dom_sf"/>
</dbReference>
<dbReference type="Proteomes" id="UP000636505">
    <property type="component" value="Unassembled WGS sequence"/>
</dbReference>
<feature type="chain" id="PRO_5035285049" evidence="8">
    <location>
        <begin position="28"/>
        <end position="564"/>
    </location>
</feature>
<evidence type="ECO:0000259" key="11">
    <source>
        <dbReference type="Pfam" id="PF21088"/>
    </source>
</evidence>
<evidence type="ECO:0000256" key="3">
    <source>
        <dbReference type="ARBA" id="ARBA00022475"/>
    </source>
</evidence>
<dbReference type="GO" id="GO:0005886">
    <property type="term" value="C:plasma membrane"/>
    <property type="evidence" value="ECO:0007669"/>
    <property type="project" value="UniProtKB-SubCell"/>
</dbReference>
<feature type="transmembrane region" description="Helical" evidence="7">
    <location>
        <begin position="276"/>
        <end position="298"/>
    </location>
</feature>
<keyword evidence="3" id="KW-1003">Cell membrane</keyword>
<comment type="similarity">
    <text evidence="2">Belongs to the MscS (TC 1.A.23) family.</text>
</comment>
<organism evidence="12 13">
    <name type="scientific">Vasconcelosia minhoensis LEGE 07310</name>
    <dbReference type="NCBI Taxonomy" id="915328"/>
    <lineage>
        <taxon>Bacteria</taxon>
        <taxon>Bacillati</taxon>
        <taxon>Cyanobacteriota</taxon>
        <taxon>Cyanophyceae</taxon>
        <taxon>Nodosilineales</taxon>
        <taxon>Cymatolegaceae</taxon>
        <taxon>Vasconcelosia</taxon>
        <taxon>Vasconcelosia minhoensis</taxon>
    </lineage>
</organism>
<feature type="transmembrane region" description="Helical" evidence="7">
    <location>
        <begin position="176"/>
        <end position="196"/>
    </location>
</feature>
<evidence type="ECO:0000313" key="12">
    <source>
        <dbReference type="EMBL" id="MBE9080046.1"/>
    </source>
</evidence>
<dbReference type="InterPro" id="IPR049278">
    <property type="entry name" value="MS_channel_C"/>
</dbReference>